<sequence length="161" mass="18166">MVHHPPPPPSISPQQMTLLRVVSAMAWSDGNLSQEEADLMVDQFSRLFAQTPQQQRTLQQELQDYLVQNIPLEELVPRLSSQEERELVLRLGYAVISSSARTPEEALINQEEEAAYQRLVGLLDLPEDVVERVEGEAKADVGQSKGLVEHLTEHLQQFLDS</sequence>
<accession>A0A1Z3HP39</accession>
<dbReference type="OrthoDB" id="423099at2"/>
<name>A0A1Z3HP39_9CYAN</name>
<evidence type="ECO:0000313" key="2">
    <source>
        <dbReference type="Proteomes" id="UP000191901"/>
    </source>
</evidence>
<dbReference type="STRING" id="1641165.XM38_10460"/>
<dbReference type="Proteomes" id="UP000191901">
    <property type="component" value="Chromosome"/>
</dbReference>
<protein>
    <recommendedName>
        <fullName evidence="3">Co-chaperone DjlA N-terminal domain-containing protein</fullName>
    </recommendedName>
</protein>
<dbReference type="InterPro" id="IPR029024">
    <property type="entry name" value="TerB-like"/>
</dbReference>
<reference evidence="1 2" key="1">
    <citation type="journal article" date="2016" name="Biochim. Biophys. Acta">
        <title>Characterization of red-shifted phycobilisomes isolated from the chlorophyll f-containing cyanobacterium Halomicronema hongdechloris.</title>
        <authorList>
            <person name="Li Y."/>
            <person name="Lin Y."/>
            <person name="Garvey C.J."/>
            <person name="Birch D."/>
            <person name="Corkery R.W."/>
            <person name="Loughlin P.C."/>
            <person name="Scheer H."/>
            <person name="Willows R.D."/>
            <person name="Chen M."/>
        </authorList>
    </citation>
    <scope>NUCLEOTIDE SEQUENCE [LARGE SCALE GENOMIC DNA]</scope>
    <source>
        <strain evidence="1 2">C2206</strain>
    </source>
</reference>
<proteinExistence type="predicted"/>
<dbReference type="EMBL" id="CP021983">
    <property type="protein sequence ID" value="ASC72084.1"/>
    <property type="molecule type" value="Genomic_DNA"/>
</dbReference>
<gene>
    <name evidence="1" type="ORF">XM38_030380</name>
</gene>
<evidence type="ECO:0008006" key="3">
    <source>
        <dbReference type="Google" id="ProtNLM"/>
    </source>
</evidence>
<dbReference type="KEGG" id="hhg:XM38_030380"/>
<dbReference type="RefSeq" id="WP_080808657.1">
    <property type="nucleotide sequence ID" value="NZ_CP021983.2"/>
</dbReference>
<dbReference type="AlphaFoldDB" id="A0A1Z3HP39"/>
<evidence type="ECO:0000313" key="1">
    <source>
        <dbReference type="EMBL" id="ASC72084.1"/>
    </source>
</evidence>
<dbReference type="Gene3D" id="1.10.3680.10">
    <property type="entry name" value="TerB-like"/>
    <property type="match status" value="1"/>
</dbReference>
<keyword evidence="2" id="KW-1185">Reference proteome</keyword>
<dbReference type="CDD" id="cd07177">
    <property type="entry name" value="terB_like"/>
    <property type="match status" value="1"/>
</dbReference>
<dbReference type="SUPFAM" id="SSF158682">
    <property type="entry name" value="TerB-like"/>
    <property type="match status" value="1"/>
</dbReference>
<organism evidence="1 2">
    <name type="scientific">Halomicronema hongdechloris C2206</name>
    <dbReference type="NCBI Taxonomy" id="1641165"/>
    <lineage>
        <taxon>Bacteria</taxon>
        <taxon>Bacillati</taxon>
        <taxon>Cyanobacteriota</taxon>
        <taxon>Cyanophyceae</taxon>
        <taxon>Nodosilineales</taxon>
        <taxon>Nodosilineaceae</taxon>
        <taxon>Halomicronema</taxon>
    </lineage>
</organism>